<keyword evidence="4" id="KW-1185">Reference proteome</keyword>
<dbReference type="PANTHER" id="PTHR13847">
    <property type="entry name" value="SARCOSINE DEHYDROGENASE-RELATED"/>
    <property type="match status" value="1"/>
</dbReference>
<name>A0A1H3BR80_9RHOB</name>
<dbReference type="GO" id="GO:0005737">
    <property type="term" value="C:cytoplasm"/>
    <property type="evidence" value="ECO:0007669"/>
    <property type="project" value="TreeGrafter"/>
</dbReference>
<accession>A0A1H3BR80</accession>
<dbReference type="AlphaFoldDB" id="A0A1H3BR80"/>
<dbReference type="Proteomes" id="UP000199118">
    <property type="component" value="Unassembled WGS sequence"/>
</dbReference>
<organism evidence="3 4">
    <name type="scientific">Albimonas donghaensis</name>
    <dbReference type="NCBI Taxonomy" id="356660"/>
    <lineage>
        <taxon>Bacteria</taxon>
        <taxon>Pseudomonadati</taxon>
        <taxon>Pseudomonadota</taxon>
        <taxon>Alphaproteobacteria</taxon>
        <taxon>Rhodobacterales</taxon>
        <taxon>Paracoccaceae</taxon>
        <taxon>Albimonas</taxon>
    </lineage>
</organism>
<sequence>MSASSSSARIPSVDVAIVGGGAIGAAVAWGLRVLAGFEGSVAVIERDASYAGASVALNAGGIRAQFSTAVNIALSAYGVEVLRAFPDLFGASFGGGAARPDPGFREHGYLFLAATPAQEAAMRATHAAQRAAGAEVVLLTPAEVAARYPHLRLEEIRLASLGLRGEGWFDNMGLHGAMLRAARAAGARVIRDEAVGFEMTADRGPGGRVAAVRLASGARLGCGVAVNAAGPRAGTVAGWAGLALPIEPRKRTLFTFDCAAPPAGPLPLMIDPSGVFCRPEGTGFLAGAPPVEDPAVAPEDFEPRHAEFEDIVWPTLAARAECFEAIRPGRFWAGHYEWNRFDRNGVVGAHPEVPNLIHAAGFSGHGLQHAPGVGRGVGELIAHGAYRSLDLSPLGYERLLENRPLVEEEVI</sequence>
<protein>
    <submittedName>
        <fullName evidence="3">Glycine/D-amino acid oxidase</fullName>
    </submittedName>
</protein>
<dbReference type="OrthoDB" id="9806452at2"/>
<dbReference type="InterPro" id="IPR006076">
    <property type="entry name" value="FAD-dep_OxRdtase"/>
</dbReference>
<dbReference type="PANTHER" id="PTHR13847:SF287">
    <property type="entry name" value="FAD-DEPENDENT OXIDOREDUCTASE DOMAIN-CONTAINING PROTEIN 1"/>
    <property type="match status" value="1"/>
</dbReference>
<evidence type="ECO:0000256" key="1">
    <source>
        <dbReference type="ARBA" id="ARBA00023002"/>
    </source>
</evidence>
<evidence type="ECO:0000313" key="4">
    <source>
        <dbReference type="Proteomes" id="UP000199118"/>
    </source>
</evidence>
<reference evidence="3 4" key="1">
    <citation type="submission" date="2016-10" db="EMBL/GenBank/DDBJ databases">
        <authorList>
            <person name="de Groot N.N."/>
        </authorList>
    </citation>
    <scope>NUCLEOTIDE SEQUENCE [LARGE SCALE GENOMIC DNA]</scope>
    <source>
        <strain evidence="3 4">DSM 17890</strain>
    </source>
</reference>
<keyword evidence="1" id="KW-0560">Oxidoreductase</keyword>
<dbReference type="InterPro" id="IPR036188">
    <property type="entry name" value="FAD/NAD-bd_sf"/>
</dbReference>
<dbReference type="SUPFAM" id="SSF51905">
    <property type="entry name" value="FAD/NAD(P)-binding domain"/>
    <property type="match status" value="1"/>
</dbReference>
<gene>
    <name evidence="3" type="ORF">SAMN05444336_105128</name>
</gene>
<evidence type="ECO:0000259" key="2">
    <source>
        <dbReference type="Pfam" id="PF01266"/>
    </source>
</evidence>
<dbReference type="Gene3D" id="3.30.9.10">
    <property type="entry name" value="D-Amino Acid Oxidase, subunit A, domain 2"/>
    <property type="match status" value="1"/>
</dbReference>
<evidence type="ECO:0000313" key="3">
    <source>
        <dbReference type="EMBL" id="SDX44472.1"/>
    </source>
</evidence>
<dbReference type="GO" id="GO:0016491">
    <property type="term" value="F:oxidoreductase activity"/>
    <property type="evidence" value="ECO:0007669"/>
    <property type="project" value="UniProtKB-KW"/>
</dbReference>
<dbReference type="RefSeq" id="WP_092683162.1">
    <property type="nucleotide sequence ID" value="NZ_FNMZ01000005.1"/>
</dbReference>
<dbReference type="GO" id="GO:0032981">
    <property type="term" value="P:mitochondrial respiratory chain complex I assembly"/>
    <property type="evidence" value="ECO:0007669"/>
    <property type="project" value="TreeGrafter"/>
</dbReference>
<proteinExistence type="predicted"/>
<dbReference type="Gene3D" id="3.50.50.60">
    <property type="entry name" value="FAD/NAD(P)-binding domain"/>
    <property type="match status" value="1"/>
</dbReference>
<dbReference type="Pfam" id="PF01266">
    <property type="entry name" value="DAO"/>
    <property type="match status" value="1"/>
</dbReference>
<dbReference type="STRING" id="356660.SAMN05444336_105128"/>
<feature type="domain" description="FAD dependent oxidoreductase" evidence="2">
    <location>
        <begin position="14"/>
        <end position="379"/>
    </location>
</feature>
<dbReference type="EMBL" id="FNMZ01000005">
    <property type="protein sequence ID" value="SDX44472.1"/>
    <property type="molecule type" value="Genomic_DNA"/>
</dbReference>